<dbReference type="GO" id="GO:0005886">
    <property type="term" value="C:plasma membrane"/>
    <property type="evidence" value="ECO:0007669"/>
    <property type="project" value="UniProtKB-SubCell"/>
</dbReference>
<accession>A0A979FMJ4</accession>
<evidence type="ECO:0000256" key="10">
    <source>
        <dbReference type="RuleBase" id="RU000688"/>
    </source>
</evidence>
<dbReference type="Proteomes" id="UP000694843">
    <property type="component" value="Unplaced"/>
</dbReference>
<dbReference type="GO" id="GO:0043410">
    <property type="term" value="P:positive regulation of MAPK cascade"/>
    <property type="evidence" value="ECO:0007669"/>
    <property type="project" value="TreeGrafter"/>
</dbReference>
<evidence type="ECO:0000256" key="7">
    <source>
        <dbReference type="ARBA" id="ARBA00023136"/>
    </source>
</evidence>
<dbReference type="GO" id="GO:0004989">
    <property type="term" value="F:octopamine receptor activity"/>
    <property type="evidence" value="ECO:0007669"/>
    <property type="project" value="TreeGrafter"/>
</dbReference>
<keyword evidence="5 12" id="KW-1133">Transmembrane helix</keyword>
<dbReference type="AlphaFoldDB" id="A0A979FMJ4"/>
<dbReference type="SUPFAM" id="SSF81321">
    <property type="entry name" value="Family A G protein-coupled receptor-like"/>
    <property type="match status" value="1"/>
</dbReference>
<feature type="compositionally biased region" description="Polar residues" evidence="11">
    <location>
        <begin position="332"/>
        <end position="354"/>
    </location>
</feature>
<evidence type="ECO:0000256" key="4">
    <source>
        <dbReference type="ARBA" id="ARBA00022692"/>
    </source>
</evidence>
<dbReference type="InterPro" id="IPR017452">
    <property type="entry name" value="GPCR_Rhodpsn_7TM"/>
</dbReference>
<keyword evidence="3" id="KW-1003">Cell membrane</keyword>
<feature type="region of interest" description="Disordered" evidence="11">
    <location>
        <begin position="240"/>
        <end position="363"/>
    </location>
</feature>
<evidence type="ECO:0000256" key="3">
    <source>
        <dbReference type="ARBA" id="ARBA00022475"/>
    </source>
</evidence>
<evidence type="ECO:0000256" key="11">
    <source>
        <dbReference type="SAM" id="MobiDB-lite"/>
    </source>
</evidence>
<feature type="compositionally biased region" description="Polar residues" evidence="11">
    <location>
        <begin position="285"/>
        <end position="294"/>
    </location>
</feature>
<proteinExistence type="inferred from homology"/>
<feature type="domain" description="G-protein coupled receptors family 1 profile" evidence="13">
    <location>
        <begin position="24"/>
        <end position="804"/>
    </location>
</feature>
<dbReference type="InterPro" id="IPR000276">
    <property type="entry name" value="GPCR_Rhodpsn"/>
</dbReference>
<evidence type="ECO:0000256" key="2">
    <source>
        <dbReference type="ARBA" id="ARBA00010663"/>
    </source>
</evidence>
<feature type="transmembrane region" description="Helical" evidence="12">
    <location>
        <begin position="127"/>
        <end position="153"/>
    </location>
</feature>
<keyword evidence="6 10" id="KW-0297">G-protein coupled receptor</keyword>
<organism evidence="14 15">
    <name type="scientific">Hyalella azteca</name>
    <name type="common">Amphipod</name>
    <dbReference type="NCBI Taxonomy" id="294128"/>
    <lineage>
        <taxon>Eukaryota</taxon>
        <taxon>Metazoa</taxon>
        <taxon>Ecdysozoa</taxon>
        <taxon>Arthropoda</taxon>
        <taxon>Crustacea</taxon>
        <taxon>Multicrustacea</taxon>
        <taxon>Malacostraca</taxon>
        <taxon>Eumalacostraca</taxon>
        <taxon>Peracarida</taxon>
        <taxon>Amphipoda</taxon>
        <taxon>Senticaudata</taxon>
        <taxon>Talitrida</taxon>
        <taxon>Talitroidea</taxon>
        <taxon>Hyalellidae</taxon>
        <taxon>Hyalella</taxon>
    </lineage>
</organism>
<reference evidence="15" key="1">
    <citation type="submission" date="2025-08" db="UniProtKB">
        <authorList>
            <consortium name="RefSeq"/>
        </authorList>
    </citation>
    <scope>IDENTIFICATION</scope>
    <source>
        <tissue evidence="15">Whole organism</tissue>
    </source>
</reference>
<evidence type="ECO:0000256" key="9">
    <source>
        <dbReference type="ARBA" id="ARBA00023224"/>
    </source>
</evidence>
<keyword evidence="4 10" id="KW-0812">Transmembrane</keyword>
<dbReference type="PRINTS" id="PR00237">
    <property type="entry name" value="GPCRRHODOPSN"/>
</dbReference>
<feature type="transmembrane region" description="Helical" evidence="12">
    <location>
        <begin position="86"/>
        <end position="106"/>
    </location>
</feature>
<feature type="compositionally biased region" description="Basic and acidic residues" evidence="11">
    <location>
        <begin position="271"/>
        <end position="280"/>
    </location>
</feature>
<evidence type="ECO:0000256" key="12">
    <source>
        <dbReference type="SAM" id="Phobius"/>
    </source>
</evidence>
<dbReference type="GO" id="GO:0071880">
    <property type="term" value="P:adenylate cyclase-activating adrenergic receptor signaling pathway"/>
    <property type="evidence" value="ECO:0007669"/>
    <property type="project" value="TreeGrafter"/>
</dbReference>
<feature type="transmembrane region" description="Helical" evidence="12">
    <location>
        <begin position="44"/>
        <end position="66"/>
    </location>
</feature>
<evidence type="ECO:0000256" key="5">
    <source>
        <dbReference type="ARBA" id="ARBA00022989"/>
    </source>
</evidence>
<dbReference type="OMA" id="CETEFAT"/>
<dbReference type="KEGG" id="hazt:108665428"/>
<evidence type="ECO:0000313" key="15">
    <source>
        <dbReference type="RefSeq" id="XP_047737898.1"/>
    </source>
</evidence>
<feature type="compositionally biased region" description="Polar residues" evidence="11">
    <location>
        <begin position="302"/>
        <end position="324"/>
    </location>
</feature>
<keyword evidence="7 12" id="KW-0472">Membrane</keyword>
<evidence type="ECO:0000259" key="13">
    <source>
        <dbReference type="PROSITE" id="PS50262"/>
    </source>
</evidence>
<evidence type="ECO:0000256" key="8">
    <source>
        <dbReference type="ARBA" id="ARBA00023170"/>
    </source>
</evidence>
<feature type="transmembrane region" description="Helical" evidence="12">
    <location>
        <begin position="789"/>
        <end position="807"/>
    </location>
</feature>
<keyword evidence="9 10" id="KW-0807">Transducer</keyword>
<feature type="transmembrane region" description="Helical" evidence="12">
    <location>
        <begin position="173"/>
        <end position="198"/>
    </location>
</feature>
<evidence type="ECO:0000256" key="6">
    <source>
        <dbReference type="ARBA" id="ARBA00023040"/>
    </source>
</evidence>
<comment type="subcellular location">
    <subcellularLocation>
        <location evidence="1">Cell membrane</location>
        <topology evidence="1">Multi-pass membrane protein</topology>
    </subcellularLocation>
</comment>
<keyword evidence="14" id="KW-1185">Reference proteome</keyword>
<dbReference type="PANTHER" id="PTHR24248:SF134">
    <property type="entry name" value="OCTOPAMINE RECEPTOR BETA-1R"/>
    <property type="match status" value="1"/>
</dbReference>
<evidence type="ECO:0000256" key="1">
    <source>
        <dbReference type="ARBA" id="ARBA00004651"/>
    </source>
</evidence>
<sequence length="901" mass="99857">MRIESRSPIIDVACGGEMADTFLANLPRVANVIHRNWYHRLRVITNYFVVSMALADMLVALMAMAFNASVQLTNMWLFGPTMCDLWNSMDVYFSTVSILHLCCISIDRYTAIVQPLDYTMRMTKSTVALMLAVAWASPLTISALPIFLGWYTTAEQLELIANTPGLCDFKVNQVYAIVSSSVSFWIPGIIMLVMYFRIYREADRQEMMVFRSTVASLLLNKHLHLNGMKSSAMNDHQITPAANRNLHPPTNGSNMRSDNANVTSDVSSLKPKSDHLRLEAADEPSNYTSQFNDTSKNHDKSSQITSASPNPSCKQASVDNQSQESIRKSEDSNISPEKTTMLPSKTINSSSESDAPSGVSANPLARNASCGHADGYDCSRPLSQMSSPGMDVLGRTAFRPYHFPDEYQPNDTDDTSPELLDSPLLKCSKLLKLKYDSFPKPRGAIKTTLSNSSYSYVQSQISSHVDNLSSSVPNLTLARVPRKISKSTFRKLEEMCDPSPEEEQLSAKIDASADGFAKFDGKFIEPFQQKEPADTFDRDDNSSIISRAETARSQPCKDFSRELNLGSCLDNRAFHSDGNIPSRGKPFIRNHFDFAPLVSAANDANENVKVVPTSSAVLTTCTVSSACTATTNSGASTEIAQQPLKNRASKATDKLVKLTKYQRSPMILRVGRSSSKAAANADRQVASVKDKVASTVKKRKFLGVGMRVGRSPSPVNDRGVRVREEPVLVEDKKKQATLHKMKRERKAAKTLGIIVSVFLLCWLPFFTWYLLAALCGDPCQVPEPVVTTLFWIGYFNSTLNPIIYAYFNRDFRKAFRKTLKHYYAVCGVRWLCRSVRRVIKCPTCCLCCPCCTRLCSCCAPCCPCCCSQKSANDTVSSDAGLRSAVSSEYIHIEMTAVEHKM</sequence>
<feature type="compositionally biased region" description="Polar residues" evidence="11">
    <location>
        <begin position="240"/>
        <end position="267"/>
    </location>
</feature>
<feature type="transmembrane region" description="Helical" evidence="12">
    <location>
        <begin position="750"/>
        <end position="769"/>
    </location>
</feature>
<comment type="similarity">
    <text evidence="2 10">Belongs to the G-protein coupled receptor 1 family.</text>
</comment>
<protein>
    <submittedName>
        <fullName evidence="15">Uncharacterized protein LOC108665428</fullName>
    </submittedName>
</protein>
<dbReference type="Gene3D" id="1.20.1070.10">
    <property type="entry name" value="Rhodopsin 7-helix transmembrane proteins"/>
    <property type="match status" value="2"/>
</dbReference>
<keyword evidence="8 10" id="KW-0675">Receptor</keyword>
<dbReference type="PROSITE" id="PS50262">
    <property type="entry name" value="G_PROTEIN_RECEP_F1_2"/>
    <property type="match status" value="1"/>
</dbReference>
<dbReference type="GeneID" id="108665428"/>
<dbReference type="RefSeq" id="XP_047737898.1">
    <property type="nucleotide sequence ID" value="XM_047881942.1"/>
</dbReference>
<evidence type="ECO:0000313" key="14">
    <source>
        <dbReference type="Proteomes" id="UP000694843"/>
    </source>
</evidence>
<dbReference type="PROSITE" id="PS00237">
    <property type="entry name" value="G_PROTEIN_RECEP_F1_1"/>
    <property type="match status" value="1"/>
</dbReference>
<dbReference type="Pfam" id="PF00001">
    <property type="entry name" value="7tm_1"/>
    <property type="match status" value="2"/>
</dbReference>
<dbReference type="OrthoDB" id="5957871at2759"/>
<gene>
    <name evidence="15" type="primary">LOC108665428</name>
</gene>
<dbReference type="PANTHER" id="PTHR24248">
    <property type="entry name" value="ADRENERGIC RECEPTOR-RELATED G-PROTEIN COUPLED RECEPTOR"/>
    <property type="match status" value="1"/>
</dbReference>
<name>A0A979FMJ4_HYAAZ</name>